<dbReference type="Gene3D" id="2.60.120.10">
    <property type="entry name" value="Jelly Rolls"/>
    <property type="match status" value="1"/>
</dbReference>
<gene>
    <name evidence="1" type="ORF">CCV52592_0525</name>
</gene>
<accession>A7GXA5</accession>
<dbReference type="SUPFAM" id="SSF51182">
    <property type="entry name" value="RmlC-like cupins"/>
    <property type="match status" value="1"/>
</dbReference>
<dbReference type="KEGG" id="ccv:CCV52592_0525"/>
<dbReference type="HOGENOM" id="CLU_2463271_0_0_7"/>
<reference evidence="1" key="1">
    <citation type="submission" date="2016-07" db="EMBL/GenBank/DDBJ databases">
        <title>Comparative genomics of the Campylobacter concisus group.</title>
        <authorList>
            <person name="Miller W.G."/>
            <person name="Yee E."/>
            <person name="Chapman M.H."/>
            <person name="Huynh S."/>
            <person name="Bono J.L."/>
            <person name="On S.L.W."/>
            <person name="StLeger J."/>
            <person name="Foster G."/>
            <person name="Parker C.T."/>
        </authorList>
    </citation>
    <scope>NUCLEOTIDE SEQUENCE</scope>
    <source>
        <strain evidence="1">525.92</strain>
    </source>
</reference>
<organism evidence="1 2">
    <name type="scientific">Campylobacter curvus (strain 525.92)</name>
    <dbReference type="NCBI Taxonomy" id="360105"/>
    <lineage>
        <taxon>Bacteria</taxon>
        <taxon>Pseudomonadati</taxon>
        <taxon>Campylobacterota</taxon>
        <taxon>Epsilonproteobacteria</taxon>
        <taxon>Campylobacterales</taxon>
        <taxon>Campylobacteraceae</taxon>
        <taxon>Campylobacter</taxon>
    </lineage>
</organism>
<keyword evidence="2" id="KW-1185">Reference proteome</keyword>
<dbReference type="AlphaFoldDB" id="A7GXA5"/>
<proteinExistence type="predicted"/>
<dbReference type="InterPro" id="IPR014710">
    <property type="entry name" value="RmlC-like_jellyroll"/>
</dbReference>
<protein>
    <recommendedName>
        <fullName evidence="3">Cupin domain-containing protein</fullName>
    </recommendedName>
</protein>
<dbReference type="InterPro" id="IPR011051">
    <property type="entry name" value="RmlC_Cupin_sf"/>
</dbReference>
<name>A7GXA5_CAMC5</name>
<evidence type="ECO:0000313" key="2">
    <source>
        <dbReference type="Proteomes" id="UP000006380"/>
    </source>
</evidence>
<evidence type="ECO:0008006" key="3">
    <source>
        <dbReference type="Google" id="ProtNLM"/>
    </source>
</evidence>
<sequence length="88" mass="9670">MLQGEGVFYLGKEGMSEVKKTTGELLDSGEQVNFKSERPAKYRQISVKKGDVIISAKGEYHGMKNTGKEDFIFISVIVPLPADYVALG</sequence>
<evidence type="ECO:0000313" key="1">
    <source>
        <dbReference type="EMBL" id="EAU00730.1"/>
    </source>
</evidence>
<dbReference type="Proteomes" id="UP000006380">
    <property type="component" value="Chromosome"/>
</dbReference>
<dbReference type="EMBL" id="CP000767">
    <property type="protein sequence ID" value="EAU00730.1"/>
    <property type="molecule type" value="Genomic_DNA"/>
</dbReference>